<feature type="non-terminal residue" evidence="3">
    <location>
        <position position="99"/>
    </location>
</feature>
<dbReference type="CDD" id="cd00037">
    <property type="entry name" value="CLECT"/>
    <property type="match status" value="1"/>
</dbReference>
<evidence type="ECO:0000313" key="3">
    <source>
        <dbReference type="EMBL" id="GMR51194.1"/>
    </source>
</evidence>
<evidence type="ECO:0000313" key="4">
    <source>
        <dbReference type="Proteomes" id="UP001328107"/>
    </source>
</evidence>
<dbReference type="PROSITE" id="PS00615">
    <property type="entry name" value="C_TYPE_LECTIN_1"/>
    <property type="match status" value="1"/>
</dbReference>
<dbReference type="SUPFAM" id="SSF56436">
    <property type="entry name" value="C-type lectin-like"/>
    <property type="match status" value="1"/>
</dbReference>
<protein>
    <recommendedName>
        <fullName evidence="2">C-type lectin domain-containing protein</fullName>
    </recommendedName>
</protein>
<name>A0AAN5I4G9_9BILA</name>
<dbReference type="Gene3D" id="3.10.100.10">
    <property type="entry name" value="Mannose-Binding Protein A, subunit A"/>
    <property type="match status" value="1"/>
</dbReference>
<dbReference type="PANTHER" id="PTHR22991">
    <property type="entry name" value="PROTEIN CBG13490"/>
    <property type="match status" value="1"/>
</dbReference>
<evidence type="ECO:0000256" key="1">
    <source>
        <dbReference type="ARBA" id="ARBA00023157"/>
    </source>
</evidence>
<gene>
    <name evidence="3" type="ORF">PMAYCL1PPCAC_21389</name>
</gene>
<dbReference type="InterPro" id="IPR050976">
    <property type="entry name" value="Snaclec"/>
</dbReference>
<dbReference type="PANTHER" id="PTHR22991:SF40">
    <property type="entry name" value="PROTEIN CBG13490"/>
    <property type="match status" value="1"/>
</dbReference>
<feature type="domain" description="C-type lectin" evidence="2">
    <location>
        <begin position="1"/>
        <end position="95"/>
    </location>
</feature>
<dbReference type="Pfam" id="PF00059">
    <property type="entry name" value="Lectin_C"/>
    <property type="match status" value="1"/>
</dbReference>
<dbReference type="InterPro" id="IPR016186">
    <property type="entry name" value="C-type_lectin-like/link_sf"/>
</dbReference>
<dbReference type="InterPro" id="IPR018378">
    <property type="entry name" value="C-type_lectin_CS"/>
</dbReference>
<keyword evidence="1" id="KW-1015">Disulfide bond</keyword>
<keyword evidence="4" id="KW-1185">Reference proteome</keyword>
<dbReference type="EMBL" id="BTRK01000005">
    <property type="protein sequence ID" value="GMR51194.1"/>
    <property type="molecule type" value="Genomic_DNA"/>
</dbReference>
<organism evidence="3 4">
    <name type="scientific">Pristionchus mayeri</name>
    <dbReference type="NCBI Taxonomy" id="1317129"/>
    <lineage>
        <taxon>Eukaryota</taxon>
        <taxon>Metazoa</taxon>
        <taxon>Ecdysozoa</taxon>
        <taxon>Nematoda</taxon>
        <taxon>Chromadorea</taxon>
        <taxon>Rhabditida</taxon>
        <taxon>Rhabditina</taxon>
        <taxon>Diplogasteromorpha</taxon>
        <taxon>Diplogasteroidea</taxon>
        <taxon>Neodiplogasteridae</taxon>
        <taxon>Pristionchus</taxon>
    </lineage>
</organism>
<dbReference type="SMART" id="SM00034">
    <property type="entry name" value="CLECT"/>
    <property type="match status" value="1"/>
</dbReference>
<dbReference type="PROSITE" id="PS50041">
    <property type="entry name" value="C_TYPE_LECTIN_2"/>
    <property type="match status" value="1"/>
</dbReference>
<dbReference type="InterPro" id="IPR001304">
    <property type="entry name" value="C-type_lectin-like"/>
</dbReference>
<comment type="caution">
    <text evidence="3">The sequence shown here is derived from an EMBL/GenBank/DDBJ whole genome shotgun (WGS) entry which is preliminary data.</text>
</comment>
<dbReference type="InterPro" id="IPR016187">
    <property type="entry name" value="CTDL_fold"/>
</dbReference>
<reference evidence="4" key="1">
    <citation type="submission" date="2022-10" db="EMBL/GenBank/DDBJ databases">
        <title>Genome assembly of Pristionchus species.</title>
        <authorList>
            <person name="Yoshida K."/>
            <person name="Sommer R.J."/>
        </authorList>
    </citation>
    <scope>NUCLEOTIDE SEQUENCE [LARGE SCALE GENOMIC DNA]</scope>
    <source>
        <strain evidence="4">RS5460</strain>
    </source>
</reference>
<evidence type="ECO:0000259" key="2">
    <source>
        <dbReference type="PROSITE" id="PS50041"/>
    </source>
</evidence>
<proteinExistence type="predicted"/>
<accession>A0AAN5I4G9</accession>
<sequence length="99" mass="10834">NIGADLASIHNINENSFIRRLAVSNGVVNGLYIGGTMSGKGNAFGWVDGSVWDYDNFYPGFPRDGFGECIAMDTSTHTGQWMNIDCTENLPVACVRKRE</sequence>
<feature type="non-terminal residue" evidence="3">
    <location>
        <position position="1"/>
    </location>
</feature>
<dbReference type="AlphaFoldDB" id="A0AAN5I4G9"/>
<dbReference type="Proteomes" id="UP001328107">
    <property type="component" value="Unassembled WGS sequence"/>
</dbReference>